<dbReference type="InterPro" id="IPR011001">
    <property type="entry name" value="Saposin-like"/>
</dbReference>
<evidence type="ECO:0000313" key="2">
    <source>
        <dbReference type="Proteomes" id="UP000095287"/>
    </source>
</evidence>
<organism evidence="2 3">
    <name type="scientific">Steinernema glaseri</name>
    <dbReference type="NCBI Taxonomy" id="37863"/>
    <lineage>
        <taxon>Eukaryota</taxon>
        <taxon>Metazoa</taxon>
        <taxon>Ecdysozoa</taxon>
        <taxon>Nematoda</taxon>
        <taxon>Chromadorea</taxon>
        <taxon>Rhabditida</taxon>
        <taxon>Tylenchina</taxon>
        <taxon>Panagrolaimomorpha</taxon>
        <taxon>Strongyloidoidea</taxon>
        <taxon>Steinernematidae</taxon>
        <taxon>Steinernema</taxon>
    </lineage>
</organism>
<protein>
    <submittedName>
        <fullName evidence="3">Saposin B-type domain-containing protein</fullName>
    </submittedName>
</protein>
<evidence type="ECO:0000313" key="3">
    <source>
        <dbReference type="WBParaSite" id="L893_g28120.t1"/>
    </source>
</evidence>
<dbReference type="Proteomes" id="UP000095287">
    <property type="component" value="Unplaced"/>
</dbReference>
<feature type="signal peptide" evidence="1">
    <location>
        <begin position="1"/>
        <end position="22"/>
    </location>
</feature>
<dbReference type="WBParaSite" id="L893_g28120.t1">
    <property type="protein sequence ID" value="L893_g28120.t1"/>
    <property type="gene ID" value="L893_g28120"/>
</dbReference>
<dbReference type="AlphaFoldDB" id="A0A1I7ZN41"/>
<keyword evidence="2" id="KW-1185">Reference proteome</keyword>
<keyword evidence="1" id="KW-0732">Signal</keyword>
<accession>A0A1I7ZN41</accession>
<reference evidence="3" key="1">
    <citation type="submission" date="2016-11" db="UniProtKB">
        <authorList>
            <consortium name="WormBaseParasite"/>
        </authorList>
    </citation>
    <scope>IDENTIFICATION</scope>
</reference>
<proteinExistence type="predicted"/>
<feature type="chain" id="PRO_5009313701" evidence="1">
    <location>
        <begin position="23"/>
        <end position="212"/>
    </location>
</feature>
<name>A0A1I7ZN41_9BILA</name>
<dbReference type="SUPFAM" id="SSF47862">
    <property type="entry name" value="Saposin"/>
    <property type="match status" value="1"/>
</dbReference>
<evidence type="ECO:0000256" key="1">
    <source>
        <dbReference type="SAM" id="SignalP"/>
    </source>
</evidence>
<dbReference type="PROSITE" id="PS51257">
    <property type="entry name" value="PROKAR_LIPOPROTEIN"/>
    <property type="match status" value="1"/>
</dbReference>
<sequence length="212" mass="24817">MARGVLWCVLIVFGISVQSCDAIWELKRLHQYPLIHPTNLDHRLTCVECLQHVKYIKEHIDSWWMEYLFPSLLELWCGLETGFDADICFPALDCILMQLNVTVHQHSPNEICSIYKYCPGPTGFDLTYSADCKDFYASIRNHGDEDVFKEDMKSRIFNTCVSATKDSKLCERCRQDLWTLFYRQAHLPTTDEACFLQCDKGRKRRSKKMNEL</sequence>